<keyword evidence="2" id="KW-0812">Transmembrane</keyword>
<proteinExistence type="predicted"/>
<dbReference type="PROSITE" id="PS50820">
    <property type="entry name" value="LCCL"/>
    <property type="match status" value="1"/>
</dbReference>
<dbReference type="SMART" id="SM00603">
    <property type="entry name" value="LCCL"/>
    <property type="match status" value="1"/>
</dbReference>
<dbReference type="InterPro" id="IPR036609">
    <property type="entry name" value="LCCL_sf"/>
</dbReference>
<name>A0AAN6X522_9PEZI</name>
<feature type="transmembrane region" description="Helical" evidence="2">
    <location>
        <begin position="437"/>
        <end position="461"/>
    </location>
</feature>
<feature type="transmembrane region" description="Helical" evidence="2">
    <location>
        <begin position="506"/>
        <end position="529"/>
    </location>
</feature>
<feature type="compositionally biased region" description="Basic and acidic residues" evidence="1">
    <location>
        <begin position="1"/>
        <end position="11"/>
    </location>
</feature>
<organism evidence="4 5">
    <name type="scientific">Podospora australis</name>
    <dbReference type="NCBI Taxonomy" id="1536484"/>
    <lineage>
        <taxon>Eukaryota</taxon>
        <taxon>Fungi</taxon>
        <taxon>Dikarya</taxon>
        <taxon>Ascomycota</taxon>
        <taxon>Pezizomycotina</taxon>
        <taxon>Sordariomycetes</taxon>
        <taxon>Sordariomycetidae</taxon>
        <taxon>Sordariales</taxon>
        <taxon>Podosporaceae</taxon>
        <taxon>Podospora</taxon>
    </lineage>
</organism>
<feature type="transmembrane region" description="Helical" evidence="2">
    <location>
        <begin position="149"/>
        <end position="169"/>
    </location>
</feature>
<keyword evidence="2" id="KW-1133">Transmembrane helix</keyword>
<protein>
    <recommendedName>
        <fullName evidence="3">LCCL domain-containing protein</fullName>
    </recommendedName>
</protein>
<feature type="transmembrane region" description="Helical" evidence="2">
    <location>
        <begin position="402"/>
        <end position="421"/>
    </location>
</feature>
<feature type="transmembrane region" description="Helical" evidence="2">
    <location>
        <begin position="473"/>
        <end position="494"/>
    </location>
</feature>
<feature type="domain" description="LCCL" evidence="3">
    <location>
        <begin position="254"/>
        <end position="314"/>
    </location>
</feature>
<feature type="region of interest" description="Disordered" evidence="1">
    <location>
        <begin position="1"/>
        <end position="59"/>
    </location>
</feature>
<dbReference type="Pfam" id="PF03815">
    <property type="entry name" value="LCCL"/>
    <property type="match status" value="1"/>
</dbReference>
<gene>
    <name evidence="4" type="ORF">QBC35DRAFT_424568</name>
</gene>
<feature type="transmembrane region" description="Helical" evidence="2">
    <location>
        <begin position="342"/>
        <end position="359"/>
    </location>
</feature>
<keyword evidence="2" id="KW-0472">Membrane</keyword>
<dbReference type="PANTHER" id="PTHR31331">
    <property type="entry name" value="LCCL DOMAIN PROTEIN (AFU_ORTHOLOGUE AFUA_5G08630)"/>
    <property type="match status" value="1"/>
</dbReference>
<evidence type="ECO:0000313" key="5">
    <source>
        <dbReference type="Proteomes" id="UP001302126"/>
    </source>
</evidence>
<evidence type="ECO:0000313" key="4">
    <source>
        <dbReference type="EMBL" id="KAK4192257.1"/>
    </source>
</evidence>
<dbReference type="InterPro" id="IPR051957">
    <property type="entry name" value="CRISP-LCCL_domain"/>
</dbReference>
<feature type="compositionally biased region" description="Basic and acidic residues" evidence="1">
    <location>
        <begin position="41"/>
        <end position="59"/>
    </location>
</feature>
<reference evidence="4" key="1">
    <citation type="journal article" date="2023" name="Mol. Phylogenet. Evol.">
        <title>Genome-scale phylogeny and comparative genomics of the fungal order Sordariales.</title>
        <authorList>
            <person name="Hensen N."/>
            <person name="Bonometti L."/>
            <person name="Westerberg I."/>
            <person name="Brannstrom I.O."/>
            <person name="Guillou S."/>
            <person name="Cros-Aarteil S."/>
            <person name="Calhoun S."/>
            <person name="Haridas S."/>
            <person name="Kuo A."/>
            <person name="Mondo S."/>
            <person name="Pangilinan J."/>
            <person name="Riley R."/>
            <person name="LaButti K."/>
            <person name="Andreopoulos B."/>
            <person name="Lipzen A."/>
            <person name="Chen C."/>
            <person name="Yan M."/>
            <person name="Daum C."/>
            <person name="Ng V."/>
            <person name="Clum A."/>
            <person name="Steindorff A."/>
            <person name="Ohm R.A."/>
            <person name="Martin F."/>
            <person name="Silar P."/>
            <person name="Natvig D.O."/>
            <person name="Lalanne C."/>
            <person name="Gautier V."/>
            <person name="Ament-Velasquez S.L."/>
            <person name="Kruys A."/>
            <person name="Hutchinson M.I."/>
            <person name="Powell A.J."/>
            <person name="Barry K."/>
            <person name="Miller A.N."/>
            <person name="Grigoriev I.V."/>
            <person name="Debuchy R."/>
            <person name="Gladieux P."/>
            <person name="Hiltunen Thoren M."/>
            <person name="Johannesson H."/>
        </authorList>
    </citation>
    <scope>NUCLEOTIDE SEQUENCE</scope>
    <source>
        <strain evidence="4">PSN309</strain>
    </source>
</reference>
<feature type="region of interest" description="Disordered" evidence="1">
    <location>
        <begin position="77"/>
        <end position="104"/>
    </location>
</feature>
<dbReference type="Proteomes" id="UP001302126">
    <property type="component" value="Unassembled WGS sequence"/>
</dbReference>
<feature type="compositionally biased region" description="Basic residues" evidence="1">
    <location>
        <begin position="93"/>
        <end position="104"/>
    </location>
</feature>
<dbReference type="PANTHER" id="PTHR31331:SF8">
    <property type="entry name" value="LCCL DOMAIN PROTEIN (AFU_ORTHOLOGUE AFUA_5G02970)"/>
    <property type="match status" value="1"/>
</dbReference>
<evidence type="ECO:0000256" key="2">
    <source>
        <dbReference type="SAM" id="Phobius"/>
    </source>
</evidence>
<dbReference type="InterPro" id="IPR004043">
    <property type="entry name" value="LCCL"/>
</dbReference>
<keyword evidence="5" id="KW-1185">Reference proteome</keyword>
<accession>A0AAN6X522</accession>
<evidence type="ECO:0000256" key="1">
    <source>
        <dbReference type="SAM" id="MobiDB-lite"/>
    </source>
</evidence>
<dbReference type="AlphaFoldDB" id="A0AAN6X522"/>
<dbReference type="SUPFAM" id="SSF69848">
    <property type="entry name" value="LCCL domain"/>
    <property type="match status" value="1"/>
</dbReference>
<dbReference type="EMBL" id="MU864355">
    <property type="protein sequence ID" value="KAK4192257.1"/>
    <property type="molecule type" value="Genomic_DNA"/>
</dbReference>
<reference evidence="4" key="2">
    <citation type="submission" date="2023-05" db="EMBL/GenBank/DDBJ databases">
        <authorList>
            <consortium name="Lawrence Berkeley National Laboratory"/>
            <person name="Steindorff A."/>
            <person name="Hensen N."/>
            <person name="Bonometti L."/>
            <person name="Westerberg I."/>
            <person name="Brannstrom I.O."/>
            <person name="Guillou S."/>
            <person name="Cros-Aarteil S."/>
            <person name="Calhoun S."/>
            <person name="Haridas S."/>
            <person name="Kuo A."/>
            <person name="Mondo S."/>
            <person name="Pangilinan J."/>
            <person name="Riley R."/>
            <person name="Labutti K."/>
            <person name="Andreopoulos B."/>
            <person name="Lipzen A."/>
            <person name="Chen C."/>
            <person name="Yanf M."/>
            <person name="Daum C."/>
            <person name="Ng V."/>
            <person name="Clum A."/>
            <person name="Ohm R."/>
            <person name="Martin F."/>
            <person name="Silar P."/>
            <person name="Natvig D."/>
            <person name="Lalanne C."/>
            <person name="Gautier V."/>
            <person name="Ament-Velasquez S.L."/>
            <person name="Kruys A."/>
            <person name="Hutchinson M.I."/>
            <person name="Powell A.J."/>
            <person name="Barry K."/>
            <person name="Miller A.N."/>
            <person name="Grigoriev I.V."/>
            <person name="Debuchy R."/>
            <person name="Gladieux P."/>
            <person name="Thoren M.H."/>
            <person name="Johannesson H."/>
        </authorList>
    </citation>
    <scope>NUCLEOTIDE SEQUENCE</scope>
    <source>
        <strain evidence="4">PSN309</strain>
    </source>
</reference>
<feature type="compositionally biased region" description="Polar residues" evidence="1">
    <location>
        <begin position="19"/>
        <end position="36"/>
    </location>
</feature>
<sequence length="699" mass="77267">MSGDTRRRGSDVDDGGIGNQDTTTAKPFFSPNNVGQGQHVDVVELHHHSDHSDDGDDAIRRGDEEAQLLTSENFQEFDYDSDGHGDGNPHQQRQQKARKARGKRTICTPFRNPRPVQHRISRPLLPGTWQAAPHTALEKVLPQKKHRGVVLAIFLLLWGLAVLVPLSLAKGKATKGKWRQETEEVKQISCVETLWKRNNECGLNGVDCMPFSGRSFSFRCPADCKGVKVLNKHFVGREDVVYRPLVVGGGEGNGTTGRYRGDSFICGAAIHAGVIDDQTGGCGRVRLLGEYYRFWGGHKNGVESIGFDSWFPVSFVIEPTEEGEGEEKGVIWGKWFGGDPRWRVLLPVSVVMTVIIGLTTSSSGVLFWVVFVGVFGHVALVSNPPDLTTRSSALLPELLSIYVGRLLPALACAGVVFFFVARKSLENLPATVNVEKVLLWVGAVWVGALSNSTIEPLIPIVRLRAHDLAAQKGAVAALVVIIVFLLAVTVLQAYHLWQEGRLPSFLVFYSLVLVGIGLLVLLPGLELRLHHYIIGLLLLPGTSMQTRPSLLFQGLLLGLFVNGVARWGFDSLLQTADALRGDGEYGSLLPEVAPPLIYLLGPVKKITFLWKAVVSEVEMHRSGIQGISVLVNDVERFRGWFSETRLEDMRFAWEKQHQADEYFRFAYLGEGGRAFDYTEAGTWFFGNMTWSQGAGYWRS</sequence>
<evidence type="ECO:0000259" key="3">
    <source>
        <dbReference type="PROSITE" id="PS50820"/>
    </source>
</evidence>
<dbReference type="Gene3D" id="2.170.130.20">
    <property type="entry name" value="LCCL-like domain"/>
    <property type="match status" value="1"/>
</dbReference>
<comment type="caution">
    <text evidence="4">The sequence shown here is derived from an EMBL/GenBank/DDBJ whole genome shotgun (WGS) entry which is preliminary data.</text>
</comment>